<comment type="subcellular location">
    <subcellularLocation>
        <location evidence="1">Cell membrane</location>
        <topology evidence="1">Multi-pass membrane protein</topology>
    </subcellularLocation>
</comment>
<protein>
    <submittedName>
        <fullName evidence="9">MFS transporter</fullName>
    </submittedName>
</protein>
<dbReference type="EMBL" id="JBHSNW010000015">
    <property type="protein sequence ID" value="MFC5818837.1"/>
    <property type="molecule type" value="Genomic_DNA"/>
</dbReference>
<feature type="transmembrane region" description="Helical" evidence="7">
    <location>
        <begin position="35"/>
        <end position="56"/>
    </location>
</feature>
<proteinExistence type="predicted"/>
<sequence length="419" mass="41017">MLTRYMLGALASRTGDEMSGPALLVAGLAVTGSPVLASSLLAGLTVSAAAGGPLLGVVLDRTRRPGRVLGWCLVGYGAGLLVVLAGLGRLPDAALIGVAVLTGLLGPSLNGGWTAQLPLVVGAGRLPRANALDAMSYNVAALAGPALVGVIATVAGGEAAVVAGVVLLVAALPAARVLPAREERPGKPGAVREELAAGFRAIAGNRALRRATVTSMVSMAGTAMLIVAAPLLGLRLAGDAGYGALLLAVTAGAALAANAVIARAGALRTGRQSSAGVARAELRWDSAMVVSTLLIGVGTLVAAVAGSFAVAVLAAVVVGVGEGPQLTALFAVRHREAPERVRGQVFTTGASLKITSFAAGSALAGPLVALSPGAALLAGAGVQLLAVAAYGLLSLPRPALEGPTPYGPDEAADEEAQSG</sequence>
<feature type="transmembrane region" description="Helical" evidence="7">
    <location>
        <begin position="287"/>
        <end position="320"/>
    </location>
</feature>
<feature type="transmembrane region" description="Helical" evidence="7">
    <location>
        <begin position="134"/>
        <end position="154"/>
    </location>
</feature>
<dbReference type="Pfam" id="PF07690">
    <property type="entry name" value="MFS_1"/>
    <property type="match status" value="1"/>
</dbReference>
<dbReference type="PANTHER" id="PTHR23513:SF11">
    <property type="entry name" value="STAPHYLOFERRIN A TRANSPORTER"/>
    <property type="match status" value="1"/>
</dbReference>
<feature type="domain" description="Major facilitator superfamily (MFS) profile" evidence="8">
    <location>
        <begin position="207"/>
        <end position="419"/>
    </location>
</feature>
<gene>
    <name evidence="9" type="ORF">ACFPUY_27375</name>
</gene>
<evidence type="ECO:0000256" key="3">
    <source>
        <dbReference type="ARBA" id="ARBA00022692"/>
    </source>
</evidence>
<keyword evidence="10" id="KW-1185">Reference proteome</keyword>
<dbReference type="InterPro" id="IPR020846">
    <property type="entry name" value="MFS_dom"/>
</dbReference>
<evidence type="ECO:0000256" key="1">
    <source>
        <dbReference type="ARBA" id="ARBA00004651"/>
    </source>
</evidence>
<evidence type="ECO:0000259" key="8">
    <source>
        <dbReference type="PROSITE" id="PS50850"/>
    </source>
</evidence>
<dbReference type="InterPro" id="IPR011701">
    <property type="entry name" value="MFS"/>
</dbReference>
<reference evidence="10" key="1">
    <citation type="journal article" date="2019" name="Int. J. Syst. Evol. Microbiol.">
        <title>The Global Catalogue of Microorganisms (GCM) 10K type strain sequencing project: providing services to taxonomists for standard genome sequencing and annotation.</title>
        <authorList>
            <consortium name="The Broad Institute Genomics Platform"/>
            <consortium name="The Broad Institute Genome Sequencing Center for Infectious Disease"/>
            <person name="Wu L."/>
            <person name="Ma J."/>
        </authorList>
    </citation>
    <scope>NUCLEOTIDE SEQUENCE [LARGE SCALE GENOMIC DNA]</scope>
    <source>
        <strain evidence="10">CGMCC 4.7106</strain>
    </source>
</reference>
<evidence type="ECO:0000256" key="4">
    <source>
        <dbReference type="ARBA" id="ARBA00022989"/>
    </source>
</evidence>
<feature type="region of interest" description="Disordered" evidence="6">
    <location>
        <begin position="400"/>
        <end position="419"/>
    </location>
</feature>
<dbReference type="Proteomes" id="UP001596096">
    <property type="component" value="Unassembled WGS sequence"/>
</dbReference>
<keyword evidence="5 7" id="KW-0472">Membrane</keyword>
<dbReference type="PROSITE" id="PS50850">
    <property type="entry name" value="MFS"/>
    <property type="match status" value="1"/>
</dbReference>
<keyword evidence="4 7" id="KW-1133">Transmembrane helix</keyword>
<feature type="compositionally biased region" description="Acidic residues" evidence="6">
    <location>
        <begin position="410"/>
        <end position="419"/>
    </location>
</feature>
<dbReference type="Gene3D" id="1.20.1250.20">
    <property type="entry name" value="MFS general substrate transporter like domains"/>
    <property type="match status" value="1"/>
</dbReference>
<name>A0ABW1C0L6_9ACTN</name>
<evidence type="ECO:0000256" key="2">
    <source>
        <dbReference type="ARBA" id="ARBA00022475"/>
    </source>
</evidence>
<evidence type="ECO:0000313" key="9">
    <source>
        <dbReference type="EMBL" id="MFC5818837.1"/>
    </source>
</evidence>
<evidence type="ECO:0000256" key="5">
    <source>
        <dbReference type="ARBA" id="ARBA00023136"/>
    </source>
</evidence>
<dbReference type="RefSeq" id="WP_308249117.1">
    <property type="nucleotide sequence ID" value="NZ_JAHKRN010000038.1"/>
</dbReference>
<dbReference type="InterPro" id="IPR036259">
    <property type="entry name" value="MFS_trans_sf"/>
</dbReference>
<keyword evidence="2" id="KW-1003">Cell membrane</keyword>
<feature type="transmembrane region" description="Helical" evidence="7">
    <location>
        <begin position="68"/>
        <end position="87"/>
    </location>
</feature>
<dbReference type="SUPFAM" id="SSF103473">
    <property type="entry name" value="MFS general substrate transporter"/>
    <property type="match status" value="1"/>
</dbReference>
<feature type="transmembrane region" description="Helical" evidence="7">
    <location>
        <begin position="216"/>
        <end position="236"/>
    </location>
</feature>
<organism evidence="9 10">
    <name type="scientific">Nonomuraea harbinensis</name>
    <dbReference type="NCBI Taxonomy" id="1286938"/>
    <lineage>
        <taxon>Bacteria</taxon>
        <taxon>Bacillati</taxon>
        <taxon>Actinomycetota</taxon>
        <taxon>Actinomycetes</taxon>
        <taxon>Streptosporangiales</taxon>
        <taxon>Streptosporangiaceae</taxon>
        <taxon>Nonomuraea</taxon>
    </lineage>
</organism>
<evidence type="ECO:0000256" key="7">
    <source>
        <dbReference type="SAM" id="Phobius"/>
    </source>
</evidence>
<evidence type="ECO:0000313" key="10">
    <source>
        <dbReference type="Proteomes" id="UP001596096"/>
    </source>
</evidence>
<keyword evidence="3 7" id="KW-0812">Transmembrane</keyword>
<feature type="transmembrane region" description="Helical" evidence="7">
    <location>
        <begin position="373"/>
        <end position="393"/>
    </location>
</feature>
<feature type="transmembrane region" description="Helical" evidence="7">
    <location>
        <begin position="93"/>
        <end position="113"/>
    </location>
</feature>
<comment type="caution">
    <text evidence="9">The sequence shown here is derived from an EMBL/GenBank/DDBJ whole genome shotgun (WGS) entry which is preliminary data.</text>
</comment>
<accession>A0ABW1C0L6</accession>
<feature type="transmembrane region" description="Helical" evidence="7">
    <location>
        <begin position="160"/>
        <end position="178"/>
    </location>
</feature>
<evidence type="ECO:0000256" key="6">
    <source>
        <dbReference type="SAM" id="MobiDB-lite"/>
    </source>
</evidence>
<dbReference type="PANTHER" id="PTHR23513">
    <property type="entry name" value="INTEGRAL MEMBRANE EFFLUX PROTEIN-RELATED"/>
    <property type="match status" value="1"/>
</dbReference>
<feature type="transmembrane region" description="Helical" evidence="7">
    <location>
        <begin position="242"/>
        <end position="266"/>
    </location>
</feature>